<dbReference type="Proteomes" id="UP000005408">
    <property type="component" value="Unassembled WGS sequence"/>
</dbReference>
<accession>A0A8W8IYF2</accession>
<evidence type="ECO:0000256" key="2">
    <source>
        <dbReference type="ARBA" id="ARBA00008821"/>
    </source>
</evidence>
<keyword evidence="4 6" id="KW-1133">Transmembrane helix</keyword>
<feature type="transmembrane region" description="Helical" evidence="6">
    <location>
        <begin position="232"/>
        <end position="254"/>
    </location>
</feature>
<dbReference type="GO" id="GO:0022857">
    <property type="term" value="F:transmembrane transporter activity"/>
    <property type="evidence" value="ECO:0007669"/>
    <property type="project" value="InterPro"/>
</dbReference>
<dbReference type="EnsemblMetazoa" id="G16425.1">
    <property type="protein sequence ID" value="G16425.1:cds"/>
    <property type="gene ID" value="G16425"/>
</dbReference>
<keyword evidence="5 6" id="KW-0472">Membrane</keyword>
<evidence type="ECO:0000313" key="8">
    <source>
        <dbReference type="Proteomes" id="UP000005408"/>
    </source>
</evidence>
<feature type="transmembrane region" description="Helical" evidence="6">
    <location>
        <begin position="437"/>
        <end position="455"/>
    </location>
</feature>
<name>A0A8W8IYF2_MAGGI</name>
<dbReference type="OrthoDB" id="1641903at2759"/>
<protein>
    <recommendedName>
        <fullName evidence="9">Solute carrier family 23 member 2</fullName>
    </recommendedName>
</protein>
<evidence type="ECO:0000256" key="5">
    <source>
        <dbReference type="ARBA" id="ARBA00023136"/>
    </source>
</evidence>
<evidence type="ECO:0000313" key="7">
    <source>
        <dbReference type="EnsemblMetazoa" id="G16425.1:cds"/>
    </source>
</evidence>
<feature type="transmembrane region" description="Helical" evidence="6">
    <location>
        <begin position="294"/>
        <end position="316"/>
    </location>
</feature>
<keyword evidence="8" id="KW-1185">Reference proteome</keyword>
<organism evidence="7 8">
    <name type="scientific">Magallana gigas</name>
    <name type="common">Pacific oyster</name>
    <name type="synonym">Crassostrea gigas</name>
    <dbReference type="NCBI Taxonomy" id="29159"/>
    <lineage>
        <taxon>Eukaryota</taxon>
        <taxon>Metazoa</taxon>
        <taxon>Spiralia</taxon>
        <taxon>Lophotrochozoa</taxon>
        <taxon>Mollusca</taxon>
        <taxon>Bivalvia</taxon>
        <taxon>Autobranchia</taxon>
        <taxon>Pteriomorphia</taxon>
        <taxon>Ostreida</taxon>
        <taxon>Ostreoidea</taxon>
        <taxon>Ostreidae</taxon>
        <taxon>Magallana</taxon>
    </lineage>
</organism>
<dbReference type="AlphaFoldDB" id="A0A8W8IYF2"/>
<feature type="transmembrane region" description="Helical" evidence="6">
    <location>
        <begin position="68"/>
        <end position="88"/>
    </location>
</feature>
<dbReference type="PANTHER" id="PTHR11119">
    <property type="entry name" value="XANTHINE-URACIL / VITAMIN C PERMEASE FAMILY MEMBER"/>
    <property type="match status" value="1"/>
</dbReference>
<feature type="transmembrane region" description="Helical" evidence="6">
    <location>
        <begin position="381"/>
        <end position="404"/>
    </location>
</feature>
<dbReference type="Pfam" id="PF00860">
    <property type="entry name" value="Xan_ur_permease"/>
    <property type="match status" value="1"/>
</dbReference>
<feature type="transmembrane region" description="Helical" evidence="6">
    <location>
        <begin position="410"/>
        <end position="430"/>
    </location>
</feature>
<evidence type="ECO:0000256" key="6">
    <source>
        <dbReference type="SAM" id="Phobius"/>
    </source>
</evidence>
<feature type="transmembrane region" description="Helical" evidence="6">
    <location>
        <begin position="475"/>
        <end position="494"/>
    </location>
</feature>
<feature type="transmembrane region" description="Helical" evidence="6">
    <location>
        <begin position="139"/>
        <end position="158"/>
    </location>
</feature>
<evidence type="ECO:0008006" key="9">
    <source>
        <dbReference type="Google" id="ProtNLM"/>
    </source>
</evidence>
<evidence type="ECO:0000256" key="3">
    <source>
        <dbReference type="ARBA" id="ARBA00022692"/>
    </source>
</evidence>
<keyword evidence="3 6" id="KW-0812">Transmembrane</keyword>
<sequence length="600" mass="64684">MEQQKQTQGEGEADTPVVFGVEDVPPVHLTILFGLQQAVMCIGGSLSLPFILTALLCPVDEQEVRAQLLSITMFMCGVATVLQCFLGVRLPIIQGGSHTFVAPIVVMMSLEKFRCPEKGFDVSSTNVTHADWTDRMREIQGNLILASLTQVVVGSLGLMGTILRFVGPLTIAPTISLIGLSLSHVVAMFCETHWGISMLTLFFVLLFSTFMNKMEVPIPSFSLRRKCHTKKLPVFQLFPIVIAVAIVWLFSFVLTVTDVFPSNSTVTGYKARTDSKLEIMTESPWFTLPLPLQFGVPTFSLAGYMGMMAATVSSIIESVGDYFAAARLSGAPLPPAHAINRGIMFEGVSSIISGLVGAGHATTSYSGNIGIIGITKVASRAVFIMAGVILIICGLVGKVGAVLALIPEPIIGGTLLLGLGMVASIGISVLQFCDLSSTRNITVLGVSFLMGLMVPEWLSENAEKVKTGSDELDQVILVLFGTASFAGGFIGFVLDNIVPGSKHERGIDRWLKVSDTSTQQPEAHICRMYDLPFVSKYVKRVPICRLCPISPSFAGFNFLCGKSSSKRGSFSETVNDKDPSLLPLHEDLEVKVNRQCDSDL</sequence>
<dbReference type="GO" id="GO:0016020">
    <property type="term" value="C:membrane"/>
    <property type="evidence" value="ECO:0007669"/>
    <property type="project" value="UniProtKB-SubCell"/>
</dbReference>
<comment type="similarity">
    <text evidence="2">Belongs to the nucleobase:cation symporter-2 (NCS2) (TC 2.A.40) family.</text>
</comment>
<feature type="transmembrane region" description="Helical" evidence="6">
    <location>
        <begin position="31"/>
        <end position="56"/>
    </location>
</feature>
<dbReference type="OMA" id="ARHAIND"/>
<evidence type="ECO:0000256" key="1">
    <source>
        <dbReference type="ARBA" id="ARBA00004141"/>
    </source>
</evidence>
<feature type="transmembrane region" description="Helical" evidence="6">
    <location>
        <begin position="193"/>
        <end position="211"/>
    </location>
</feature>
<comment type="subcellular location">
    <subcellularLocation>
        <location evidence="1">Membrane</location>
        <topology evidence="1">Multi-pass membrane protein</topology>
    </subcellularLocation>
</comment>
<reference evidence="7" key="1">
    <citation type="submission" date="2022-08" db="UniProtKB">
        <authorList>
            <consortium name="EnsemblMetazoa"/>
        </authorList>
    </citation>
    <scope>IDENTIFICATION</scope>
    <source>
        <strain evidence="7">05x7-T-G4-1.051#20</strain>
    </source>
</reference>
<dbReference type="InterPro" id="IPR006043">
    <property type="entry name" value="NCS2"/>
</dbReference>
<proteinExistence type="inferred from homology"/>
<evidence type="ECO:0000256" key="4">
    <source>
        <dbReference type="ARBA" id="ARBA00022989"/>
    </source>
</evidence>